<feature type="domain" description="SCP2" evidence="1">
    <location>
        <begin position="21"/>
        <end position="112"/>
    </location>
</feature>
<comment type="caution">
    <text evidence="2">The sequence shown here is derived from an EMBL/GenBank/DDBJ whole genome shotgun (WGS) entry which is preliminary data.</text>
</comment>
<dbReference type="InterPro" id="IPR036527">
    <property type="entry name" value="SCP2_sterol-bd_dom_sf"/>
</dbReference>
<proteinExistence type="predicted"/>
<accession>A0ABV8U654</accession>
<dbReference type="Pfam" id="PF02036">
    <property type="entry name" value="SCP2"/>
    <property type="match status" value="1"/>
</dbReference>
<dbReference type="Gene3D" id="3.30.1050.10">
    <property type="entry name" value="SCP2 sterol-binding domain"/>
    <property type="match status" value="1"/>
</dbReference>
<dbReference type="RefSeq" id="WP_380625691.1">
    <property type="nucleotide sequence ID" value="NZ_JBHSDK010000061.1"/>
</dbReference>
<dbReference type="SUPFAM" id="SSF55718">
    <property type="entry name" value="SCP-like"/>
    <property type="match status" value="1"/>
</dbReference>
<sequence length="115" mass="12672">MATVAECRQILEKMVGSADSKVEKYEGLKDFKRSLVCDITDLGVSFRGVIDDGRFSNLDEGDDPDAEVRMSIASDDLVKVKKKELSPAKALLTGKVKIKASVKDLNRLRKALKVD</sequence>
<evidence type="ECO:0000259" key="1">
    <source>
        <dbReference type="Pfam" id="PF02036"/>
    </source>
</evidence>
<protein>
    <submittedName>
        <fullName evidence="2">SCP2 sterol-binding domain-containing protein</fullName>
    </submittedName>
</protein>
<dbReference type="Proteomes" id="UP001595823">
    <property type="component" value="Unassembled WGS sequence"/>
</dbReference>
<organism evidence="2 3">
    <name type="scientific">Salininema proteolyticum</name>
    <dbReference type="NCBI Taxonomy" id="1607685"/>
    <lineage>
        <taxon>Bacteria</taxon>
        <taxon>Bacillati</taxon>
        <taxon>Actinomycetota</taxon>
        <taxon>Actinomycetes</taxon>
        <taxon>Glycomycetales</taxon>
        <taxon>Glycomycetaceae</taxon>
        <taxon>Salininema</taxon>
    </lineage>
</organism>
<keyword evidence="3" id="KW-1185">Reference proteome</keyword>
<dbReference type="EMBL" id="JBHSDK010000061">
    <property type="protein sequence ID" value="MFC4338051.1"/>
    <property type="molecule type" value="Genomic_DNA"/>
</dbReference>
<dbReference type="InterPro" id="IPR003033">
    <property type="entry name" value="SCP2_sterol-bd_dom"/>
</dbReference>
<evidence type="ECO:0000313" key="2">
    <source>
        <dbReference type="EMBL" id="MFC4338051.1"/>
    </source>
</evidence>
<evidence type="ECO:0000313" key="3">
    <source>
        <dbReference type="Proteomes" id="UP001595823"/>
    </source>
</evidence>
<name>A0ABV8U654_9ACTN</name>
<reference evidence="3" key="1">
    <citation type="journal article" date="2019" name="Int. J. Syst. Evol. Microbiol.">
        <title>The Global Catalogue of Microorganisms (GCM) 10K type strain sequencing project: providing services to taxonomists for standard genome sequencing and annotation.</title>
        <authorList>
            <consortium name="The Broad Institute Genomics Platform"/>
            <consortium name="The Broad Institute Genome Sequencing Center for Infectious Disease"/>
            <person name="Wu L."/>
            <person name="Ma J."/>
        </authorList>
    </citation>
    <scope>NUCLEOTIDE SEQUENCE [LARGE SCALE GENOMIC DNA]</scope>
    <source>
        <strain evidence="3">IBRC-M 10908</strain>
    </source>
</reference>
<gene>
    <name evidence="2" type="ORF">ACFPET_22930</name>
</gene>